<organism evidence="2">
    <name type="scientific">uncultured virus</name>
    <dbReference type="NCBI Taxonomy" id="340016"/>
    <lineage>
        <taxon>Viruses</taxon>
        <taxon>environmental samples</taxon>
    </lineage>
</organism>
<feature type="region of interest" description="Disordered" evidence="1">
    <location>
        <begin position="121"/>
        <end position="151"/>
    </location>
</feature>
<name>A0A2K9LSK0_9VIRU</name>
<gene>
    <name evidence="2" type="primary">Cap</name>
</gene>
<evidence type="ECO:0000313" key="2">
    <source>
        <dbReference type="EMBL" id="AUM61671.1"/>
    </source>
</evidence>
<sequence>MRVGMDMEDTMPLYCNTTPEASSRMKAKAHSMQFNWSQYFKIPNRKSNVFNTGPSRQNGNWYPSDFDESLSNRPGGMIYIEQPSKHDTNALTSLYVGRVYVDKFIILKAMNFHAGQEKPVVDNEYTPTAGDDYVGDADDEPDEEDIPQPGA</sequence>
<evidence type="ECO:0000256" key="1">
    <source>
        <dbReference type="SAM" id="MobiDB-lite"/>
    </source>
</evidence>
<protein>
    <submittedName>
        <fullName evidence="2">Capsid</fullName>
    </submittedName>
</protein>
<proteinExistence type="predicted"/>
<dbReference type="EMBL" id="KY487799">
    <property type="protein sequence ID" value="AUM61671.1"/>
    <property type="molecule type" value="Genomic_DNA"/>
</dbReference>
<accession>A0A2K9LSK0</accession>
<reference evidence="2" key="1">
    <citation type="submission" date="2017-01" db="EMBL/GenBank/DDBJ databases">
        <title>High-throughput sequencing uncovers low homogeneity in the biogeography of single-stranded DNA viruses.</title>
        <authorList>
            <person name="Pearson V.M."/>
            <person name="Rokyta D.R."/>
        </authorList>
    </citation>
    <scope>NUCLEOTIDE SEQUENCE</scope>
</reference>
<feature type="compositionally biased region" description="Acidic residues" evidence="1">
    <location>
        <begin position="133"/>
        <end position="151"/>
    </location>
</feature>